<dbReference type="SUPFAM" id="SSF53098">
    <property type="entry name" value="Ribonuclease H-like"/>
    <property type="match status" value="1"/>
</dbReference>
<sequence>MLKGYDSKFDVLQWWMVNEAKYPVLSKLEKNVLSIPVTTVASEGTFSAGKRIIDPKRAFMKVKTVEMLLCGGD</sequence>
<comment type="caution">
    <text evidence="2">The sequence shown here is derived from an EMBL/GenBank/DDBJ whole genome shotgun (WGS) entry which is preliminary data.</text>
</comment>
<proteinExistence type="predicted"/>
<dbReference type="Proteomes" id="UP001454036">
    <property type="component" value="Unassembled WGS sequence"/>
</dbReference>
<keyword evidence="3" id="KW-1185">Reference proteome</keyword>
<dbReference type="InterPro" id="IPR008906">
    <property type="entry name" value="HATC_C_dom"/>
</dbReference>
<evidence type="ECO:0000313" key="2">
    <source>
        <dbReference type="EMBL" id="GAA0154687.1"/>
    </source>
</evidence>
<name>A0AAV3PSB7_LITER</name>
<dbReference type="GO" id="GO:0046983">
    <property type="term" value="F:protein dimerization activity"/>
    <property type="evidence" value="ECO:0007669"/>
    <property type="project" value="InterPro"/>
</dbReference>
<protein>
    <recommendedName>
        <fullName evidence="1">HAT C-terminal dimerisation domain-containing protein</fullName>
    </recommendedName>
</protein>
<evidence type="ECO:0000259" key="1">
    <source>
        <dbReference type="Pfam" id="PF05699"/>
    </source>
</evidence>
<dbReference type="PANTHER" id="PTHR23272">
    <property type="entry name" value="BED FINGER-RELATED"/>
    <property type="match status" value="1"/>
</dbReference>
<evidence type="ECO:0000313" key="3">
    <source>
        <dbReference type="Proteomes" id="UP001454036"/>
    </source>
</evidence>
<dbReference type="Pfam" id="PF05699">
    <property type="entry name" value="Dimer_Tnp_hAT"/>
    <property type="match status" value="1"/>
</dbReference>
<accession>A0AAV3PSB7</accession>
<dbReference type="EMBL" id="BAABME010002450">
    <property type="protein sequence ID" value="GAA0154687.1"/>
    <property type="molecule type" value="Genomic_DNA"/>
</dbReference>
<feature type="domain" description="HAT C-terminal dimerisation" evidence="1">
    <location>
        <begin position="7"/>
        <end position="70"/>
    </location>
</feature>
<dbReference type="InterPro" id="IPR012337">
    <property type="entry name" value="RNaseH-like_sf"/>
</dbReference>
<dbReference type="PANTHER" id="PTHR23272:SF182">
    <property type="entry name" value="OS09G0381850 PROTEIN"/>
    <property type="match status" value="1"/>
</dbReference>
<gene>
    <name evidence="2" type="ORF">LIER_12598</name>
</gene>
<reference evidence="2 3" key="1">
    <citation type="submission" date="2024-01" db="EMBL/GenBank/DDBJ databases">
        <title>The complete chloroplast genome sequence of Lithospermum erythrorhizon: insights into the phylogenetic relationship among Boraginaceae species and the maternal lineages of purple gromwells.</title>
        <authorList>
            <person name="Okada T."/>
            <person name="Watanabe K."/>
        </authorList>
    </citation>
    <scope>NUCLEOTIDE SEQUENCE [LARGE SCALE GENOMIC DNA]</scope>
</reference>
<organism evidence="2 3">
    <name type="scientific">Lithospermum erythrorhizon</name>
    <name type="common">Purple gromwell</name>
    <name type="synonym">Lithospermum officinale var. erythrorhizon</name>
    <dbReference type="NCBI Taxonomy" id="34254"/>
    <lineage>
        <taxon>Eukaryota</taxon>
        <taxon>Viridiplantae</taxon>
        <taxon>Streptophyta</taxon>
        <taxon>Embryophyta</taxon>
        <taxon>Tracheophyta</taxon>
        <taxon>Spermatophyta</taxon>
        <taxon>Magnoliopsida</taxon>
        <taxon>eudicotyledons</taxon>
        <taxon>Gunneridae</taxon>
        <taxon>Pentapetalae</taxon>
        <taxon>asterids</taxon>
        <taxon>lamiids</taxon>
        <taxon>Boraginales</taxon>
        <taxon>Boraginaceae</taxon>
        <taxon>Boraginoideae</taxon>
        <taxon>Lithospermeae</taxon>
        <taxon>Lithospermum</taxon>
    </lineage>
</organism>
<dbReference type="AlphaFoldDB" id="A0AAV3PSB7"/>